<dbReference type="SUPFAM" id="SSF48619">
    <property type="entry name" value="Phospholipase A2, PLA2"/>
    <property type="match status" value="1"/>
</dbReference>
<evidence type="ECO:0000256" key="1">
    <source>
        <dbReference type="SAM" id="MobiDB-lite"/>
    </source>
</evidence>
<dbReference type="GO" id="GO:0050482">
    <property type="term" value="P:arachidonate secretion"/>
    <property type="evidence" value="ECO:0007669"/>
    <property type="project" value="InterPro"/>
</dbReference>
<evidence type="ECO:0000313" key="2">
    <source>
        <dbReference type="Proteomes" id="UP000887575"/>
    </source>
</evidence>
<organism evidence="2 3">
    <name type="scientific">Mesorhabditis belari</name>
    <dbReference type="NCBI Taxonomy" id="2138241"/>
    <lineage>
        <taxon>Eukaryota</taxon>
        <taxon>Metazoa</taxon>
        <taxon>Ecdysozoa</taxon>
        <taxon>Nematoda</taxon>
        <taxon>Chromadorea</taxon>
        <taxon>Rhabditida</taxon>
        <taxon>Rhabditina</taxon>
        <taxon>Rhabditomorpha</taxon>
        <taxon>Rhabditoidea</taxon>
        <taxon>Rhabditidae</taxon>
        <taxon>Mesorhabditinae</taxon>
        <taxon>Mesorhabditis</taxon>
    </lineage>
</organism>
<dbReference type="InterPro" id="IPR036444">
    <property type="entry name" value="PLipase_A2_dom_sf"/>
</dbReference>
<dbReference type="WBParaSite" id="MBELARI_LOCUS21421">
    <property type="protein sequence ID" value="MBELARI_LOCUS21421"/>
    <property type="gene ID" value="MBELARI_LOCUS21421"/>
</dbReference>
<feature type="region of interest" description="Disordered" evidence="1">
    <location>
        <begin position="95"/>
        <end position="116"/>
    </location>
</feature>
<protein>
    <submittedName>
        <fullName evidence="3">Uncharacterized protein</fullName>
    </submittedName>
</protein>
<sequence>MEVLGILAPTPDISTQLATYESLVESGLASHVSLPHFWFFPSRYTLKFAEALFEVAHFDSIDSGPSLAKSDTRNISKCVLNVSALIYNGHGRWCGPGGEGEPVDGNDRWGNYKTDG</sequence>
<dbReference type="Gene3D" id="1.20.90.10">
    <property type="entry name" value="Phospholipase A2 domain"/>
    <property type="match status" value="1"/>
</dbReference>
<name>A0AAF3F4C9_9BILA</name>
<proteinExistence type="predicted"/>
<reference evidence="3" key="1">
    <citation type="submission" date="2024-02" db="UniProtKB">
        <authorList>
            <consortium name="WormBaseParasite"/>
        </authorList>
    </citation>
    <scope>IDENTIFICATION</scope>
</reference>
<dbReference type="AlphaFoldDB" id="A0AAF3F4C9"/>
<accession>A0AAF3F4C9</accession>
<keyword evidence="2" id="KW-1185">Reference proteome</keyword>
<dbReference type="GO" id="GO:0004623">
    <property type="term" value="F:phospholipase A2 activity"/>
    <property type="evidence" value="ECO:0007669"/>
    <property type="project" value="InterPro"/>
</dbReference>
<dbReference type="Proteomes" id="UP000887575">
    <property type="component" value="Unassembled WGS sequence"/>
</dbReference>
<dbReference type="GO" id="GO:0006644">
    <property type="term" value="P:phospholipid metabolic process"/>
    <property type="evidence" value="ECO:0007669"/>
    <property type="project" value="InterPro"/>
</dbReference>
<evidence type="ECO:0000313" key="3">
    <source>
        <dbReference type="WBParaSite" id="MBELARI_LOCUS21421"/>
    </source>
</evidence>